<evidence type="ECO:0000313" key="2">
    <source>
        <dbReference type="EMBL" id="TWF33643.1"/>
    </source>
</evidence>
<keyword evidence="1" id="KW-0732">Signal</keyword>
<evidence type="ECO:0000313" key="3">
    <source>
        <dbReference type="Proteomes" id="UP000320811"/>
    </source>
</evidence>
<dbReference type="AlphaFoldDB" id="A0A561P6A1"/>
<evidence type="ECO:0000256" key="1">
    <source>
        <dbReference type="SAM" id="SignalP"/>
    </source>
</evidence>
<gene>
    <name evidence="2" type="ORF">FHW36_11284</name>
</gene>
<dbReference type="EMBL" id="VIWO01000012">
    <property type="protein sequence ID" value="TWF33643.1"/>
    <property type="molecule type" value="Genomic_DNA"/>
</dbReference>
<dbReference type="OrthoDB" id="673569at2"/>
<dbReference type="Proteomes" id="UP000320811">
    <property type="component" value="Unassembled WGS sequence"/>
</dbReference>
<comment type="caution">
    <text evidence="2">The sequence shown here is derived from an EMBL/GenBank/DDBJ whole genome shotgun (WGS) entry which is preliminary data.</text>
</comment>
<dbReference type="RefSeq" id="WP_145674259.1">
    <property type="nucleotide sequence ID" value="NZ_VIWO01000012.1"/>
</dbReference>
<feature type="signal peptide" evidence="1">
    <location>
        <begin position="1"/>
        <end position="28"/>
    </location>
</feature>
<reference evidence="2 3" key="1">
    <citation type="submission" date="2019-06" db="EMBL/GenBank/DDBJ databases">
        <title>Sorghum-associated microbial communities from plants grown in Nebraska, USA.</title>
        <authorList>
            <person name="Schachtman D."/>
        </authorList>
    </citation>
    <scope>NUCLEOTIDE SEQUENCE [LARGE SCALE GENOMIC DNA]</scope>
    <source>
        <strain evidence="2 3">1209</strain>
    </source>
</reference>
<keyword evidence="3" id="KW-1185">Reference proteome</keyword>
<name>A0A561P6A1_9BACT</name>
<feature type="chain" id="PRO_5021974467" evidence="1">
    <location>
        <begin position="29"/>
        <end position="129"/>
    </location>
</feature>
<sequence length="129" mass="14716">MKYTYLFPLLLLAASALLLTMPRQHVRAGNCQFPVQDSSCLVKTDVSFDFADNMRKKVTDVIEDKFAGGIEEGGKTTWENSPDAPEYYQVILRKTKVTIHYKGTVCRDRLIWQNVEDCKAALKKLLNNQ</sequence>
<accession>A0A561P6A1</accession>
<protein>
    <submittedName>
        <fullName evidence="2">Uncharacterized protein</fullName>
    </submittedName>
</protein>
<proteinExistence type="predicted"/>
<organism evidence="2 3">
    <name type="scientific">Chitinophaga polysaccharea</name>
    <dbReference type="NCBI Taxonomy" id="1293035"/>
    <lineage>
        <taxon>Bacteria</taxon>
        <taxon>Pseudomonadati</taxon>
        <taxon>Bacteroidota</taxon>
        <taxon>Chitinophagia</taxon>
        <taxon>Chitinophagales</taxon>
        <taxon>Chitinophagaceae</taxon>
        <taxon>Chitinophaga</taxon>
    </lineage>
</organism>